<evidence type="ECO:0000256" key="5">
    <source>
        <dbReference type="PROSITE-ProRule" id="PRU00325"/>
    </source>
</evidence>
<dbReference type="PANTHER" id="PTHR31669">
    <property type="entry name" value="PROTEIN FAR1-RELATED SEQUENCE 10-RELATED"/>
    <property type="match status" value="1"/>
</dbReference>
<evidence type="ECO:0000313" key="10">
    <source>
        <dbReference type="RefSeq" id="XP_020097236.1"/>
    </source>
</evidence>
<comment type="subcellular location">
    <subcellularLocation>
        <location evidence="6">Nucleus</location>
    </subcellularLocation>
</comment>
<evidence type="ECO:0000256" key="7">
    <source>
        <dbReference type="SAM" id="MobiDB-lite"/>
    </source>
</evidence>
<dbReference type="Pfam" id="PF04434">
    <property type="entry name" value="SWIM"/>
    <property type="match status" value="1"/>
</dbReference>
<keyword evidence="9" id="KW-1185">Reference proteome</keyword>
<dbReference type="AlphaFoldDB" id="A0A6P5FLQ7"/>
<dbReference type="PROSITE" id="PS50966">
    <property type="entry name" value="ZF_SWIM"/>
    <property type="match status" value="1"/>
</dbReference>
<evidence type="ECO:0000256" key="2">
    <source>
        <dbReference type="ARBA" id="ARBA00022723"/>
    </source>
</evidence>
<dbReference type="SMART" id="SM00575">
    <property type="entry name" value="ZnF_PMZ"/>
    <property type="match status" value="1"/>
</dbReference>
<feature type="domain" description="SWIM-type" evidence="8">
    <location>
        <begin position="542"/>
        <end position="579"/>
    </location>
</feature>
<feature type="compositionally biased region" description="Basic and acidic residues" evidence="7">
    <location>
        <begin position="12"/>
        <end position="27"/>
    </location>
</feature>
<protein>
    <recommendedName>
        <fullName evidence="6">Protein FAR1-RELATED SEQUENCE</fullName>
    </recommendedName>
</protein>
<dbReference type="Proteomes" id="UP000515123">
    <property type="component" value="Linkage group 10"/>
</dbReference>
<dbReference type="InterPro" id="IPR004330">
    <property type="entry name" value="FAR1_DNA_bnd_dom"/>
</dbReference>
<reference evidence="9" key="1">
    <citation type="journal article" date="2015" name="Nat. Genet.">
        <title>The pineapple genome and the evolution of CAM photosynthesis.</title>
        <authorList>
            <person name="Ming R."/>
            <person name="VanBuren R."/>
            <person name="Wai C.M."/>
            <person name="Tang H."/>
            <person name="Schatz M.C."/>
            <person name="Bowers J.E."/>
            <person name="Lyons E."/>
            <person name="Wang M.L."/>
            <person name="Chen J."/>
            <person name="Biggers E."/>
            <person name="Zhang J."/>
            <person name="Huang L."/>
            <person name="Zhang L."/>
            <person name="Miao W."/>
            <person name="Zhang J."/>
            <person name="Ye Z."/>
            <person name="Miao C."/>
            <person name="Lin Z."/>
            <person name="Wang H."/>
            <person name="Zhou H."/>
            <person name="Yim W.C."/>
            <person name="Priest H.D."/>
            <person name="Zheng C."/>
            <person name="Woodhouse M."/>
            <person name="Edger P.P."/>
            <person name="Guyot R."/>
            <person name="Guo H.B."/>
            <person name="Guo H."/>
            <person name="Zheng G."/>
            <person name="Singh R."/>
            <person name="Sharma A."/>
            <person name="Min X."/>
            <person name="Zheng Y."/>
            <person name="Lee H."/>
            <person name="Gurtowski J."/>
            <person name="Sedlazeck F.J."/>
            <person name="Harkess A."/>
            <person name="McKain M.R."/>
            <person name="Liao Z."/>
            <person name="Fang J."/>
            <person name="Liu J."/>
            <person name="Zhang X."/>
            <person name="Zhang Q."/>
            <person name="Hu W."/>
            <person name="Qin Y."/>
            <person name="Wang K."/>
            <person name="Chen L.Y."/>
            <person name="Shirley N."/>
            <person name="Lin Y.R."/>
            <person name="Liu L.Y."/>
            <person name="Hernandez A.G."/>
            <person name="Wright C.L."/>
            <person name="Bulone V."/>
            <person name="Tuskan G.A."/>
            <person name="Heath K."/>
            <person name="Zee F."/>
            <person name="Moore P.H."/>
            <person name="Sunkar R."/>
            <person name="Leebens-Mack J.H."/>
            <person name="Mockler T."/>
            <person name="Bennetzen J.L."/>
            <person name="Freeling M."/>
            <person name="Sankoff D."/>
            <person name="Paterson A.H."/>
            <person name="Zhu X."/>
            <person name="Yang X."/>
            <person name="Smith J.A."/>
            <person name="Cushman J.C."/>
            <person name="Paull R.E."/>
            <person name="Yu Q."/>
        </authorList>
    </citation>
    <scope>NUCLEOTIDE SEQUENCE [LARGE SCALE GENOMIC DNA]</scope>
    <source>
        <strain evidence="9">cv. F153</strain>
    </source>
</reference>
<evidence type="ECO:0000256" key="3">
    <source>
        <dbReference type="ARBA" id="ARBA00022771"/>
    </source>
</evidence>
<dbReference type="InterPro" id="IPR007527">
    <property type="entry name" value="Znf_SWIM"/>
</dbReference>
<accession>A0A6P5FLQ7</accession>
<dbReference type="InterPro" id="IPR006564">
    <property type="entry name" value="Znf_PMZ"/>
</dbReference>
<name>A0A6P5FLQ7_ANACO</name>
<comment type="function">
    <text evidence="6">Putative transcription activator involved in regulating light control of development.</text>
</comment>
<sequence length="801" mass="92327">MEEEAQTDSEVPLEKDTETVSKEDVHAESSTAELNGDQKPIDERVPHVGMVFKTFEEVYDFYNQYARRTGFGTKIRRSWYSHEDGQCNKVTFTCCKEGKRVYKNSERCSSYRLRLSARTDCQAKIKVQKYADGLFHLTEVVLDHNHPVNPAMSKYFRSHKDVNDGAKRQPVIRAKGQREVGFGEKENENEISLGVKSSFLGCEDIEALQQFLVRMQSMNTNFFHLMDFDSEGRIKSVFWADGKSKADYPYFNDVITLDTTYLMGNYETPLVSFVGVNHHGHLVLLGCALVSARNVATYKWLFKTWLLCMGENPPNSVITDHCKAIQEAVEEIFPDARHRLCLWCVMKNIQEFLGGHPEYKAIKGMMKKAAYDSLHVNEFEEIWRNMIENYGLQENEWLNSLYENKDRWVPAFVKDLFWAGMSTTQHRESMNSFFDGYLFPKTSIKQFLCKYETALQNKYEKDVQADLDSFHKTPPQLISKFYMEDQLRKVYTVDMFKRFQEEVKAILYCIPSLLCVDGSTSTFEVKEPIQMKDGSVIENKKYEVIYNNTSEIGVQCVCCSFQMRGILCRHALSVLNFVEVYEIPPQYILERWRKDYKHIRVLPSSNDGVANGPLERYDDIYKNCLKLAQLGAISDDSYDVAMKVLSEAMEELISSGYATNDTQPRTYFINGNRNLRDENDDILGQLQGRRKSQPFKKRKESLAEKIVKTSKKKISQRKSTATTQSDMLRIAPSTPQFDTHFWPQESLSLTEPVNPTNLSIGGQFGMTMNHHHALENQSGIRWSFPQMFQQAPEGPAGPWAG</sequence>
<keyword evidence="3 5" id="KW-0863">Zinc-finger</keyword>
<evidence type="ECO:0000256" key="4">
    <source>
        <dbReference type="ARBA" id="ARBA00022833"/>
    </source>
</evidence>
<dbReference type="InterPro" id="IPR018289">
    <property type="entry name" value="MULE_transposase_dom"/>
</dbReference>
<evidence type="ECO:0000256" key="1">
    <source>
        <dbReference type="ARBA" id="ARBA00005889"/>
    </source>
</evidence>
<keyword evidence="6" id="KW-0539">Nucleus</keyword>
<proteinExistence type="inferred from homology"/>
<keyword evidence="2 6" id="KW-0479">Metal-binding</keyword>
<dbReference type="GO" id="GO:0008270">
    <property type="term" value="F:zinc ion binding"/>
    <property type="evidence" value="ECO:0007669"/>
    <property type="project" value="UniProtKB-UniRule"/>
</dbReference>
<gene>
    <name evidence="10" type="primary">LOC109716299</name>
</gene>
<dbReference type="InterPro" id="IPR031052">
    <property type="entry name" value="FHY3/FAR1"/>
</dbReference>
<evidence type="ECO:0000256" key="6">
    <source>
        <dbReference type="RuleBase" id="RU367018"/>
    </source>
</evidence>
<organism evidence="9 10">
    <name type="scientific">Ananas comosus</name>
    <name type="common">Pineapple</name>
    <name type="synonym">Ananas ananas</name>
    <dbReference type="NCBI Taxonomy" id="4615"/>
    <lineage>
        <taxon>Eukaryota</taxon>
        <taxon>Viridiplantae</taxon>
        <taxon>Streptophyta</taxon>
        <taxon>Embryophyta</taxon>
        <taxon>Tracheophyta</taxon>
        <taxon>Spermatophyta</taxon>
        <taxon>Magnoliopsida</taxon>
        <taxon>Liliopsida</taxon>
        <taxon>Poales</taxon>
        <taxon>Bromeliaceae</taxon>
        <taxon>Bromelioideae</taxon>
        <taxon>Ananas</taxon>
    </lineage>
</organism>
<dbReference type="GeneID" id="109716299"/>
<keyword evidence="4 6" id="KW-0862">Zinc</keyword>
<dbReference type="Pfam" id="PF10551">
    <property type="entry name" value="MULE"/>
    <property type="match status" value="1"/>
</dbReference>
<dbReference type="RefSeq" id="XP_020097236.1">
    <property type="nucleotide sequence ID" value="XM_020241647.1"/>
</dbReference>
<evidence type="ECO:0000259" key="8">
    <source>
        <dbReference type="PROSITE" id="PS50966"/>
    </source>
</evidence>
<dbReference type="Pfam" id="PF03101">
    <property type="entry name" value="FAR1"/>
    <property type="match status" value="1"/>
</dbReference>
<dbReference type="GO" id="GO:0005634">
    <property type="term" value="C:nucleus"/>
    <property type="evidence" value="ECO:0007669"/>
    <property type="project" value="UniProtKB-SubCell"/>
</dbReference>
<dbReference type="GO" id="GO:0006355">
    <property type="term" value="P:regulation of DNA-templated transcription"/>
    <property type="evidence" value="ECO:0007669"/>
    <property type="project" value="UniProtKB-UniRule"/>
</dbReference>
<dbReference type="OrthoDB" id="637956at2759"/>
<dbReference type="PANTHER" id="PTHR31669:SF297">
    <property type="entry name" value="PROTEIN FAR1-RELATED SEQUENCE"/>
    <property type="match status" value="1"/>
</dbReference>
<feature type="region of interest" description="Disordered" evidence="7">
    <location>
        <begin position="1"/>
        <end position="41"/>
    </location>
</feature>
<comment type="similarity">
    <text evidence="1 6">Belongs to the FHY3/FAR1 family.</text>
</comment>
<evidence type="ECO:0000313" key="9">
    <source>
        <dbReference type="Proteomes" id="UP000515123"/>
    </source>
</evidence>
<reference evidence="10" key="2">
    <citation type="submission" date="2025-08" db="UniProtKB">
        <authorList>
            <consortium name="RefSeq"/>
        </authorList>
    </citation>
    <scope>IDENTIFICATION</scope>
    <source>
        <tissue evidence="10">Leaf</tissue>
    </source>
</reference>